<dbReference type="Proteomes" id="UP001232148">
    <property type="component" value="Unassembled WGS sequence"/>
</dbReference>
<protein>
    <submittedName>
        <fullName evidence="1">Uncharacterized protein</fullName>
    </submittedName>
</protein>
<dbReference type="EMBL" id="MU842896">
    <property type="protein sequence ID" value="KAK2027379.1"/>
    <property type="molecule type" value="Genomic_DNA"/>
</dbReference>
<reference evidence="1" key="1">
    <citation type="submission" date="2021-06" db="EMBL/GenBank/DDBJ databases">
        <title>Comparative genomics, transcriptomics and evolutionary studies reveal genomic signatures of adaptation to plant cell wall in hemibiotrophic fungi.</title>
        <authorList>
            <consortium name="DOE Joint Genome Institute"/>
            <person name="Baroncelli R."/>
            <person name="Diaz J.F."/>
            <person name="Benocci T."/>
            <person name="Peng M."/>
            <person name="Battaglia E."/>
            <person name="Haridas S."/>
            <person name="Andreopoulos W."/>
            <person name="Labutti K."/>
            <person name="Pangilinan J."/>
            <person name="Floch G.L."/>
            <person name="Makela M.R."/>
            <person name="Henrissat B."/>
            <person name="Grigoriev I.V."/>
            <person name="Crouch J.A."/>
            <person name="De Vries R.P."/>
            <person name="Sukno S.A."/>
            <person name="Thon M.R."/>
        </authorList>
    </citation>
    <scope>NUCLEOTIDE SEQUENCE</scope>
    <source>
        <strain evidence="1">MAFF235873</strain>
    </source>
</reference>
<accession>A0AAD9HGA9</accession>
<dbReference type="AlphaFoldDB" id="A0AAD9HGA9"/>
<comment type="caution">
    <text evidence="1">The sequence shown here is derived from an EMBL/GenBank/DDBJ whole genome shotgun (WGS) entry which is preliminary data.</text>
</comment>
<organism evidence="1 2">
    <name type="scientific">Colletotrichum zoysiae</name>
    <dbReference type="NCBI Taxonomy" id="1216348"/>
    <lineage>
        <taxon>Eukaryota</taxon>
        <taxon>Fungi</taxon>
        <taxon>Dikarya</taxon>
        <taxon>Ascomycota</taxon>
        <taxon>Pezizomycotina</taxon>
        <taxon>Sordariomycetes</taxon>
        <taxon>Hypocreomycetidae</taxon>
        <taxon>Glomerellales</taxon>
        <taxon>Glomerellaceae</taxon>
        <taxon>Colletotrichum</taxon>
        <taxon>Colletotrichum graminicola species complex</taxon>
    </lineage>
</organism>
<gene>
    <name evidence="1" type="ORF">LX32DRAFT_440702</name>
</gene>
<sequence>MSLCSTPVPSPQPRLELKLTRDPSASNSAFATSGLAFVLPVVGLPQHGRGVSQPSMQDKLTGAAVARLGSVEIDAVIPFSRSSLSTLGLEGPVQDIRCYSQPVSTQTFPVFELLSRTLLTIFIIFQSNWMETGHWLCQLRCNRRNIFRTSRTNGAFGFAGARATPVIHALFLTNWAGHGKHRIAAIMHPFGKSSELFP</sequence>
<proteinExistence type="predicted"/>
<evidence type="ECO:0000313" key="2">
    <source>
        <dbReference type="Proteomes" id="UP001232148"/>
    </source>
</evidence>
<name>A0AAD9HGA9_9PEZI</name>
<keyword evidence="2" id="KW-1185">Reference proteome</keyword>
<evidence type="ECO:0000313" key="1">
    <source>
        <dbReference type="EMBL" id="KAK2027379.1"/>
    </source>
</evidence>